<dbReference type="InterPro" id="IPR011006">
    <property type="entry name" value="CheY-like_superfamily"/>
</dbReference>
<comment type="caution">
    <text evidence="3">The sequence shown here is derived from an EMBL/GenBank/DDBJ whole genome shotgun (WGS) entry which is preliminary data.</text>
</comment>
<reference evidence="3" key="1">
    <citation type="journal article" date="2014" name="Int. J. Syst. Evol. Microbiol.">
        <title>Complete genome sequence of Corynebacterium casei LMG S-19264T (=DSM 44701T), isolated from a smear-ripened cheese.</title>
        <authorList>
            <consortium name="US DOE Joint Genome Institute (JGI-PGF)"/>
            <person name="Walter F."/>
            <person name="Albersmeier A."/>
            <person name="Kalinowski J."/>
            <person name="Ruckert C."/>
        </authorList>
    </citation>
    <scope>NUCLEOTIDE SEQUENCE</scope>
    <source>
        <strain evidence="3">CGMCC 1.15448</strain>
    </source>
</reference>
<dbReference type="GO" id="GO:0000160">
    <property type="term" value="P:phosphorelay signal transduction system"/>
    <property type="evidence" value="ECO:0007669"/>
    <property type="project" value="InterPro"/>
</dbReference>
<evidence type="ECO:0000313" key="3">
    <source>
        <dbReference type="EMBL" id="GGA85230.1"/>
    </source>
</evidence>
<feature type="modified residue" description="4-aspartylphosphate" evidence="1">
    <location>
        <position position="63"/>
    </location>
</feature>
<dbReference type="RefSeq" id="WP_188928265.1">
    <property type="nucleotide sequence ID" value="NZ_BMJC01000001.1"/>
</dbReference>
<dbReference type="Proteomes" id="UP000607559">
    <property type="component" value="Unassembled WGS sequence"/>
</dbReference>
<proteinExistence type="predicted"/>
<dbReference type="EMBL" id="BMJC01000001">
    <property type="protein sequence ID" value="GGA85230.1"/>
    <property type="molecule type" value="Genomic_DNA"/>
</dbReference>
<dbReference type="Pfam" id="PF00072">
    <property type="entry name" value="Response_reg"/>
    <property type="match status" value="1"/>
</dbReference>
<reference evidence="3" key="2">
    <citation type="submission" date="2020-09" db="EMBL/GenBank/DDBJ databases">
        <authorList>
            <person name="Sun Q."/>
            <person name="Zhou Y."/>
        </authorList>
    </citation>
    <scope>NUCLEOTIDE SEQUENCE</scope>
    <source>
        <strain evidence="3">CGMCC 1.15448</strain>
    </source>
</reference>
<evidence type="ECO:0000259" key="2">
    <source>
        <dbReference type="PROSITE" id="PS50110"/>
    </source>
</evidence>
<feature type="domain" description="Response regulatory" evidence="2">
    <location>
        <begin position="5"/>
        <end position="130"/>
    </location>
</feature>
<dbReference type="SUPFAM" id="SSF52172">
    <property type="entry name" value="CheY-like"/>
    <property type="match status" value="1"/>
</dbReference>
<gene>
    <name evidence="3" type="ORF">GCM10011511_05330</name>
</gene>
<dbReference type="InterPro" id="IPR001789">
    <property type="entry name" value="Sig_transdc_resp-reg_receiver"/>
</dbReference>
<keyword evidence="1" id="KW-0597">Phosphoprotein</keyword>
<evidence type="ECO:0000313" key="4">
    <source>
        <dbReference type="Proteomes" id="UP000607559"/>
    </source>
</evidence>
<evidence type="ECO:0000256" key="1">
    <source>
        <dbReference type="PROSITE-ProRule" id="PRU00169"/>
    </source>
</evidence>
<dbReference type="CDD" id="cd17557">
    <property type="entry name" value="REC_Rcp-like"/>
    <property type="match status" value="1"/>
</dbReference>
<organism evidence="3 4">
    <name type="scientific">Puia dinghuensis</name>
    <dbReference type="NCBI Taxonomy" id="1792502"/>
    <lineage>
        <taxon>Bacteria</taxon>
        <taxon>Pseudomonadati</taxon>
        <taxon>Bacteroidota</taxon>
        <taxon>Chitinophagia</taxon>
        <taxon>Chitinophagales</taxon>
        <taxon>Chitinophagaceae</taxon>
        <taxon>Puia</taxon>
    </lineage>
</organism>
<dbReference type="PANTHER" id="PTHR44520">
    <property type="entry name" value="RESPONSE REGULATOR RCP1-RELATED"/>
    <property type="match status" value="1"/>
</dbReference>
<dbReference type="AlphaFoldDB" id="A0A8J2U815"/>
<dbReference type="PANTHER" id="PTHR44520:SF2">
    <property type="entry name" value="RESPONSE REGULATOR RCP1"/>
    <property type="match status" value="1"/>
</dbReference>
<accession>A0A8J2U815</accession>
<sequence length="143" mass="16093">MRPIEILLVEDNPGDALLAKVAFENSRSPINMHFAVDGMEAIDFLSKKGRFSDAITPDLILLDLNLPKKSGIEVLIEIKADDQLKVIPVIILTTSDAEQDILMSYKLHANSFVNKPFGFESFSEIARSIEKFWFGVVKYPKHD</sequence>
<dbReference type="PROSITE" id="PS50110">
    <property type="entry name" value="RESPONSE_REGULATORY"/>
    <property type="match status" value="1"/>
</dbReference>
<dbReference type="SMART" id="SM00448">
    <property type="entry name" value="REC"/>
    <property type="match status" value="1"/>
</dbReference>
<dbReference type="Gene3D" id="3.40.50.2300">
    <property type="match status" value="1"/>
</dbReference>
<dbReference type="InterPro" id="IPR052893">
    <property type="entry name" value="TCS_response_regulator"/>
</dbReference>
<name>A0A8J2U815_9BACT</name>
<keyword evidence="4" id="KW-1185">Reference proteome</keyword>
<protein>
    <submittedName>
        <fullName evidence="3">Response regulator</fullName>
    </submittedName>
</protein>